<evidence type="ECO:0000256" key="6">
    <source>
        <dbReference type="ARBA" id="ARBA00023128"/>
    </source>
</evidence>
<evidence type="ECO:0000256" key="1">
    <source>
        <dbReference type="ARBA" id="ARBA00006155"/>
    </source>
</evidence>
<dbReference type="STRING" id="45286.A0A109UYJ8"/>
<comment type="similarity">
    <text evidence="1 7">Belongs to the PDK/BCKDK protein kinase family.</text>
</comment>
<proteinExistence type="inferred from homology"/>
<dbReference type="Gene3D" id="3.30.565.10">
    <property type="entry name" value="Histidine kinase-like ATPase, C-terminal domain"/>
    <property type="match status" value="1"/>
</dbReference>
<evidence type="ECO:0000313" key="10">
    <source>
        <dbReference type="Proteomes" id="UP000243052"/>
    </source>
</evidence>
<keyword evidence="4 7" id="KW-0418">Kinase</keyword>
<dbReference type="SUPFAM" id="SSF55874">
    <property type="entry name" value="ATPase domain of HSP90 chaperone/DNA topoisomerase II/histidine kinase"/>
    <property type="match status" value="1"/>
</dbReference>
<dbReference type="PANTHER" id="PTHR11947">
    <property type="entry name" value="PYRUVATE DEHYDROGENASE KINASE"/>
    <property type="match status" value="1"/>
</dbReference>
<keyword evidence="2 7" id="KW-0808">Transferase</keyword>
<keyword evidence="5 7" id="KW-0067">ATP-binding</keyword>
<dbReference type="GeneID" id="28723040"/>
<dbReference type="EMBL" id="CP014243">
    <property type="protein sequence ID" value="AMD19823.1"/>
    <property type="molecule type" value="Genomic_DNA"/>
</dbReference>
<feature type="domain" description="Branched-chain alpha-ketoacid dehydrogenase kinase/Pyruvate dehydrogenase kinase N-terminal" evidence="8">
    <location>
        <begin position="98"/>
        <end position="249"/>
    </location>
</feature>
<dbReference type="RefSeq" id="XP_017986819.1">
    <property type="nucleotide sequence ID" value="XM_018131293.1"/>
</dbReference>
<dbReference type="InterPro" id="IPR018955">
    <property type="entry name" value="BCDHK/PDK_N"/>
</dbReference>
<keyword evidence="3 7" id="KW-0547">Nucleotide-binding</keyword>
<evidence type="ECO:0000256" key="7">
    <source>
        <dbReference type="RuleBase" id="RU366032"/>
    </source>
</evidence>
<gene>
    <name evidence="9" type="ORF">AW171_hschr31676</name>
</gene>
<dbReference type="GO" id="GO:0010906">
    <property type="term" value="P:regulation of glucose metabolic process"/>
    <property type="evidence" value="ECO:0007669"/>
    <property type="project" value="TreeGrafter"/>
</dbReference>
<evidence type="ECO:0000256" key="4">
    <source>
        <dbReference type="ARBA" id="ARBA00022777"/>
    </source>
</evidence>
<comment type="subcellular location">
    <subcellularLocation>
        <location evidence="7">Mitochondrion matrix</location>
    </subcellularLocation>
</comment>
<organism evidence="9 10">
    <name type="scientific">Eremothecium sinecaudum</name>
    <dbReference type="NCBI Taxonomy" id="45286"/>
    <lineage>
        <taxon>Eukaryota</taxon>
        <taxon>Fungi</taxon>
        <taxon>Dikarya</taxon>
        <taxon>Ascomycota</taxon>
        <taxon>Saccharomycotina</taxon>
        <taxon>Saccharomycetes</taxon>
        <taxon>Saccharomycetales</taxon>
        <taxon>Saccharomycetaceae</taxon>
        <taxon>Eremothecium</taxon>
    </lineage>
</organism>
<dbReference type="Pfam" id="PF10436">
    <property type="entry name" value="BCDHK_Adom3"/>
    <property type="match status" value="1"/>
</dbReference>
<evidence type="ECO:0000313" key="9">
    <source>
        <dbReference type="EMBL" id="AMD19823.1"/>
    </source>
</evidence>
<dbReference type="GO" id="GO:0004740">
    <property type="term" value="F:pyruvate dehydrogenase (acetyl-transferring) kinase activity"/>
    <property type="evidence" value="ECO:0007669"/>
    <property type="project" value="TreeGrafter"/>
</dbReference>
<dbReference type="InterPro" id="IPR039028">
    <property type="entry name" value="BCKD/PDK"/>
</dbReference>
<dbReference type="PANTHER" id="PTHR11947:SF25">
    <property type="entry name" value="[PYRUVATE DEHYDROGENASE (ACETYL-TRANSFERRING)] KINASE 2, MITOCHONDRIAL"/>
    <property type="match status" value="1"/>
</dbReference>
<reference evidence="9 10" key="1">
    <citation type="submission" date="2016-01" db="EMBL/GenBank/DDBJ databases">
        <title>Genome sequence of the yeast Holleya sinecauda.</title>
        <authorList>
            <person name="Dietrich F.S."/>
        </authorList>
    </citation>
    <scope>NUCLEOTIDE SEQUENCE [LARGE SCALE GENOMIC DNA]</scope>
    <source>
        <strain evidence="9 10">ATCC 58844</strain>
    </source>
</reference>
<dbReference type="Proteomes" id="UP000243052">
    <property type="component" value="Chromosome iii"/>
</dbReference>
<accession>A0A109UYJ8</accession>
<dbReference type="InterPro" id="IPR036890">
    <property type="entry name" value="HATPase_C_sf"/>
</dbReference>
<keyword evidence="10" id="KW-1185">Reference proteome</keyword>
<dbReference type="GO" id="GO:0005524">
    <property type="term" value="F:ATP binding"/>
    <property type="evidence" value="ECO:0007669"/>
    <property type="project" value="UniProtKB-UniRule"/>
</dbReference>
<evidence type="ECO:0000256" key="3">
    <source>
        <dbReference type="ARBA" id="ARBA00022741"/>
    </source>
</evidence>
<dbReference type="SUPFAM" id="SSF69012">
    <property type="entry name" value="alpha-ketoacid dehydrogenase kinase, N-terminal domain"/>
    <property type="match status" value="1"/>
</dbReference>
<protein>
    <recommendedName>
        <fullName evidence="7">Protein-serine/threonine kinase</fullName>
        <ecNumber evidence="7">2.7.11.-</ecNumber>
    </recommendedName>
</protein>
<dbReference type="GO" id="GO:0005759">
    <property type="term" value="C:mitochondrial matrix"/>
    <property type="evidence" value="ECO:0007669"/>
    <property type="project" value="UniProtKB-SubCell"/>
</dbReference>
<name>A0A109UYJ8_9SACH</name>
<dbReference type="Gene3D" id="1.20.140.20">
    <property type="entry name" value="Alpha-ketoacid/pyruvate dehydrogenase kinase, N-terminal domain"/>
    <property type="match status" value="1"/>
</dbReference>
<keyword evidence="6 7" id="KW-0496">Mitochondrion</keyword>
<dbReference type="InterPro" id="IPR036784">
    <property type="entry name" value="AK/P_DHK_N_sf"/>
</dbReference>
<dbReference type="OrthoDB" id="407390at2759"/>
<evidence type="ECO:0000256" key="2">
    <source>
        <dbReference type="ARBA" id="ARBA00022679"/>
    </source>
</evidence>
<sequence>MLSFSKAHKSLFNAHIRYLSNVPHQVVKNRDYTVSSNISQVPDVSKYFPATPISELAPYISDAWSAYPKGSKYVNQHHYYQNKKVLVERYLQKKPHAVSLKQLAQYYDDSKQLTLEKVLKSGQFAKDELVVRMAHTLKKVQDLPFNVVNNFHFVQVYESYYDIFERCRKLPQIRTLEDNKQLTDMLNAIMSDFNSLNLPHLIMAALECCILDLYPQKELDKLISSLLRARISRRLIAQEHLSATSNFLAGKKDINLIFGDIIQLCSAKEYLLEASKICEAFTKDMFYDGIPLPEFIIDGAVDLKFYFLPTHLEYLLGECLRNSYEATVKEYIRKGLSKPEPIVVTIIENKHSFLFRISDRAGGIPHDDRTIWSFGKSKELARQSLANFHKLSGLQTISLYDDRSHYGTLSSDHPHSKPTRTSMLLSELHPKKEKYKFQFKRPLIGLLSRASRYKLGVGLAMCKVYAEYWNGDLTVHSVQGYGTDTVLKLGSLLHYSDKLQLDKV</sequence>
<evidence type="ECO:0000259" key="8">
    <source>
        <dbReference type="Pfam" id="PF10436"/>
    </source>
</evidence>
<dbReference type="AlphaFoldDB" id="A0A109UYJ8"/>
<evidence type="ECO:0000256" key="5">
    <source>
        <dbReference type="ARBA" id="ARBA00022840"/>
    </source>
</evidence>
<dbReference type="EC" id="2.7.11.-" evidence="7"/>